<keyword evidence="3" id="KW-1185">Reference proteome</keyword>
<dbReference type="EMBL" id="JACIDZ010000003">
    <property type="protein sequence ID" value="MBB4121370.1"/>
    <property type="molecule type" value="Genomic_DNA"/>
</dbReference>
<proteinExistence type="predicted"/>
<evidence type="ECO:0000256" key="1">
    <source>
        <dbReference type="SAM" id="Phobius"/>
    </source>
</evidence>
<keyword evidence="1" id="KW-0812">Transmembrane</keyword>
<protein>
    <submittedName>
        <fullName evidence="2">Uncharacterized protein</fullName>
    </submittedName>
</protein>
<evidence type="ECO:0000313" key="2">
    <source>
        <dbReference type="EMBL" id="MBB4121370.1"/>
    </source>
</evidence>
<dbReference type="Proteomes" id="UP000530571">
    <property type="component" value="Unassembled WGS sequence"/>
</dbReference>
<dbReference type="RefSeq" id="WP_183483712.1">
    <property type="nucleotide sequence ID" value="NZ_JACIDZ010000003.1"/>
</dbReference>
<feature type="transmembrane region" description="Helical" evidence="1">
    <location>
        <begin position="338"/>
        <end position="356"/>
    </location>
</feature>
<gene>
    <name evidence="2" type="ORF">GGR30_001284</name>
</gene>
<sequence length="450" mass="50202">MPEGKSEKPMLRSTRIARSAITSFWILFLFVSLGFIAVISMTAFQLQHQIRSTTVENRALTIWEVSRIYENWTALKRTLESDQQRLQSALEKQTILRTELGEASNKLSSSSLLFDKKAHDIVQIAAEFAEFEQSEINCEKYSSVTEENSCHRIITKYSLDSILGNSSDNNSVKNVEEYKDLSDKITSLEVAFNEKYNAVERISDDIYNINKNISESSDKMKYILSSDNNAISFTMGDFLDAKRFLQGIESTWFVPDFSLMPPDMLTLFLVMAMGGLGGAIHLSQLYLKQLNDGPSAIEAYGARYFLLRPFLGAITAIAVFILTKAGVLVIAAGDGQGAAVSPFFVAFLGIISGLLADRALLMIQTAGHRVFSNADDQKVDRWAYGLKTALEALPGEFEKNKEALAQSLEVSVQKIDDWLAETEAVPEDTQRDISLFTHQSKGLLFRDLKA</sequence>
<dbReference type="AlphaFoldDB" id="A0A7W6KK48"/>
<keyword evidence="1" id="KW-1133">Transmembrane helix</keyword>
<feature type="transmembrane region" description="Helical" evidence="1">
    <location>
        <begin position="307"/>
        <end position="332"/>
    </location>
</feature>
<organism evidence="2 3">
    <name type="scientific">Martelella radicis</name>
    <dbReference type="NCBI Taxonomy" id="1397476"/>
    <lineage>
        <taxon>Bacteria</taxon>
        <taxon>Pseudomonadati</taxon>
        <taxon>Pseudomonadota</taxon>
        <taxon>Alphaproteobacteria</taxon>
        <taxon>Hyphomicrobiales</taxon>
        <taxon>Aurantimonadaceae</taxon>
        <taxon>Martelella</taxon>
    </lineage>
</organism>
<name>A0A7W6KK48_9HYPH</name>
<accession>A0A7W6KK48</accession>
<reference evidence="2 3" key="1">
    <citation type="submission" date="2020-08" db="EMBL/GenBank/DDBJ databases">
        <title>Genomic Encyclopedia of Type Strains, Phase IV (KMG-IV): sequencing the most valuable type-strain genomes for metagenomic binning, comparative biology and taxonomic classification.</title>
        <authorList>
            <person name="Goeker M."/>
        </authorList>
    </citation>
    <scope>NUCLEOTIDE SEQUENCE [LARGE SCALE GENOMIC DNA]</scope>
    <source>
        <strain evidence="2 3">DSM 28101</strain>
    </source>
</reference>
<feature type="transmembrane region" description="Helical" evidence="1">
    <location>
        <begin position="21"/>
        <end position="44"/>
    </location>
</feature>
<keyword evidence="1" id="KW-0472">Membrane</keyword>
<evidence type="ECO:0000313" key="3">
    <source>
        <dbReference type="Proteomes" id="UP000530571"/>
    </source>
</evidence>
<feature type="transmembrane region" description="Helical" evidence="1">
    <location>
        <begin position="264"/>
        <end position="287"/>
    </location>
</feature>
<comment type="caution">
    <text evidence="2">The sequence shown here is derived from an EMBL/GenBank/DDBJ whole genome shotgun (WGS) entry which is preliminary data.</text>
</comment>